<comment type="caution">
    <text evidence="3">The sequence shown here is derived from an EMBL/GenBank/DDBJ whole genome shotgun (WGS) entry which is preliminary data.</text>
</comment>
<dbReference type="CDD" id="cd03794">
    <property type="entry name" value="GT4_WbuB-like"/>
    <property type="match status" value="1"/>
</dbReference>
<dbReference type="SUPFAM" id="SSF53756">
    <property type="entry name" value="UDP-Glycosyltransferase/glycogen phosphorylase"/>
    <property type="match status" value="1"/>
</dbReference>
<dbReference type="InterPro" id="IPR028098">
    <property type="entry name" value="Glyco_trans_4-like_N"/>
</dbReference>
<dbReference type="RefSeq" id="WP_149089244.1">
    <property type="nucleotide sequence ID" value="NZ_VKKY01000001.1"/>
</dbReference>
<dbReference type="InterPro" id="IPR001296">
    <property type="entry name" value="Glyco_trans_1"/>
</dbReference>
<dbReference type="EMBL" id="VKKY01000001">
    <property type="protein sequence ID" value="KAA3439601.1"/>
    <property type="molecule type" value="Genomic_DNA"/>
</dbReference>
<protein>
    <submittedName>
        <fullName evidence="3">WcaI family glycosyltransferase</fullName>
    </submittedName>
</protein>
<gene>
    <name evidence="3" type="ORF">FOA19_02660</name>
</gene>
<dbReference type="GO" id="GO:0016758">
    <property type="term" value="F:hexosyltransferase activity"/>
    <property type="evidence" value="ECO:0007669"/>
    <property type="project" value="TreeGrafter"/>
</dbReference>
<dbReference type="AlphaFoldDB" id="A0A5B6TGT0"/>
<dbReference type="Proteomes" id="UP000324133">
    <property type="component" value="Unassembled WGS sequence"/>
</dbReference>
<evidence type="ECO:0000259" key="1">
    <source>
        <dbReference type="Pfam" id="PF00534"/>
    </source>
</evidence>
<dbReference type="Pfam" id="PF13579">
    <property type="entry name" value="Glyco_trans_4_4"/>
    <property type="match status" value="1"/>
</dbReference>
<keyword evidence="4" id="KW-1185">Reference proteome</keyword>
<name>A0A5B6TGT0_9BACT</name>
<organism evidence="3 4">
    <name type="scientific">Rufibacter hautae</name>
    <dbReference type="NCBI Taxonomy" id="2595005"/>
    <lineage>
        <taxon>Bacteria</taxon>
        <taxon>Pseudomonadati</taxon>
        <taxon>Bacteroidota</taxon>
        <taxon>Cytophagia</taxon>
        <taxon>Cytophagales</taxon>
        <taxon>Hymenobacteraceae</taxon>
        <taxon>Rufibacter</taxon>
    </lineage>
</organism>
<dbReference type="NCBIfam" id="NF007640">
    <property type="entry name" value="PRK10307.1"/>
    <property type="match status" value="1"/>
</dbReference>
<proteinExistence type="predicted"/>
<feature type="domain" description="Glycosyltransferase subfamily 4-like N-terminal" evidence="2">
    <location>
        <begin position="17"/>
        <end position="199"/>
    </location>
</feature>
<sequence>MKKRILLISYNFKPEPTGIGKYCGEQIHWLANRGYDCTVVTTYPYYPYWKVQEPYYHKRFRFSSEVQQFESGGKIRTLRCPIYVPANPSGLKRIILDFTFLLSAGLRVLGLVFSQKFDVVITVAPSFLIGFLGVLYKGLRGAKLLYHIQDLQIEAARDLQMIQNKRVIEILFKLEKAIFNRSDVVSSISESMVDRIQSKAEKHVFLHPNWTDTSQFYPIKDQESLKELFGFKSTDKVILYSGAIGEKQGLEAIIQAADRFRNQENWKFVICGSGPYKARLIDLAERLDLQNLIFFPLQPFEKFNQFLNMADLHLVIQKGIASDLVMPSKLTTILAVGGLALITANPGTGLYALVHKHNMGILVEAENQEALNTGIWNALVGASNESIKSAACAYAEKYLSIESIMQSFEEHVFSTSMNSMLKGADKLARNEKDFVEVNG</sequence>
<keyword evidence="3" id="KW-0808">Transferase</keyword>
<reference evidence="3 4" key="1">
    <citation type="submission" date="2019-07" db="EMBL/GenBank/DDBJ databases">
        <title>Rufibacter sp. nov., isolated from lake sediment.</title>
        <authorList>
            <person name="Qu J.-H."/>
        </authorList>
    </citation>
    <scope>NUCLEOTIDE SEQUENCE [LARGE SCALE GENOMIC DNA]</scope>
    <source>
        <strain evidence="3 4">NBS58-1</strain>
    </source>
</reference>
<dbReference type="Gene3D" id="3.40.50.2000">
    <property type="entry name" value="Glycogen Phosphorylase B"/>
    <property type="match status" value="2"/>
</dbReference>
<evidence type="ECO:0000313" key="3">
    <source>
        <dbReference type="EMBL" id="KAA3439601.1"/>
    </source>
</evidence>
<feature type="domain" description="Glycosyl transferase family 1" evidence="1">
    <location>
        <begin position="222"/>
        <end position="377"/>
    </location>
</feature>
<dbReference type="InterPro" id="IPR050194">
    <property type="entry name" value="Glycosyltransferase_grp1"/>
</dbReference>
<dbReference type="Pfam" id="PF00534">
    <property type="entry name" value="Glycos_transf_1"/>
    <property type="match status" value="1"/>
</dbReference>
<accession>A0A5B6TGT0</accession>
<dbReference type="PANTHER" id="PTHR45947">
    <property type="entry name" value="SULFOQUINOVOSYL TRANSFERASE SQD2"/>
    <property type="match status" value="1"/>
</dbReference>
<evidence type="ECO:0000259" key="2">
    <source>
        <dbReference type="Pfam" id="PF13579"/>
    </source>
</evidence>
<evidence type="ECO:0000313" key="4">
    <source>
        <dbReference type="Proteomes" id="UP000324133"/>
    </source>
</evidence>
<dbReference type="OrthoDB" id="9811902at2"/>
<dbReference type="PANTHER" id="PTHR45947:SF3">
    <property type="entry name" value="SULFOQUINOVOSYL TRANSFERASE SQD2"/>
    <property type="match status" value="1"/>
</dbReference>